<organism evidence="3 4">
    <name type="scientific">Mycena chlorophos</name>
    <name type="common">Agaric fungus</name>
    <name type="synonym">Agaricus chlorophos</name>
    <dbReference type="NCBI Taxonomy" id="658473"/>
    <lineage>
        <taxon>Eukaryota</taxon>
        <taxon>Fungi</taxon>
        <taxon>Dikarya</taxon>
        <taxon>Basidiomycota</taxon>
        <taxon>Agaricomycotina</taxon>
        <taxon>Agaricomycetes</taxon>
        <taxon>Agaricomycetidae</taxon>
        <taxon>Agaricales</taxon>
        <taxon>Marasmiineae</taxon>
        <taxon>Mycenaceae</taxon>
        <taxon>Mycena</taxon>
    </lineage>
</organism>
<dbReference type="Gene3D" id="3.40.50.720">
    <property type="entry name" value="NAD(P)-binding Rossmann-like Domain"/>
    <property type="match status" value="1"/>
</dbReference>
<dbReference type="CDD" id="cd05288">
    <property type="entry name" value="PGDH"/>
    <property type="match status" value="1"/>
</dbReference>
<dbReference type="InterPro" id="IPR013149">
    <property type="entry name" value="ADH-like_C"/>
</dbReference>
<dbReference type="InterPro" id="IPR020843">
    <property type="entry name" value="ER"/>
</dbReference>
<keyword evidence="4" id="KW-1185">Reference proteome</keyword>
<evidence type="ECO:0000259" key="2">
    <source>
        <dbReference type="SMART" id="SM00829"/>
    </source>
</evidence>
<dbReference type="InterPro" id="IPR011032">
    <property type="entry name" value="GroES-like_sf"/>
</dbReference>
<dbReference type="SMART" id="SM00829">
    <property type="entry name" value="PKS_ER"/>
    <property type="match status" value="1"/>
</dbReference>
<sequence>MAPVTNGRVLFAAIPTGFPVPGETLIYDTTETIDPENVPLNGGFLVKVLVLSVDPYLRGLLRPADVPSYMPAFTLGAPIVSAGVGVVLRSELADVAVGSYIIGMSPHKEYFVAQSLGGAARLRILERDPRLPLSVYIGVGGMPGETAYMGWKEFSKAKKGEVVFVTTGAGPVGSMVIQIAKNDGLKVIASAGSEDKVQFMKDIGADVAFNYKTTDVRDVLKKEGPIDIYWDHVGGDTLDAALEHSNKFGRFIECGQITGYNTGAEPMKNPMLILSKSLSVNGFLVNDLRPTYADDFRAEFMPKLADGTYKYTEDITRGLDKVGEALLGVLKGTNTGKAVVVVADE</sequence>
<dbReference type="EMBL" id="JACAZE010000002">
    <property type="protein sequence ID" value="KAF7321160.1"/>
    <property type="molecule type" value="Genomic_DNA"/>
</dbReference>
<dbReference type="PANTHER" id="PTHR43205:SF7">
    <property type="entry name" value="PROSTAGLANDIN REDUCTASE 1"/>
    <property type="match status" value="1"/>
</dbReference>
<dbReference type="FunFam" id="3.40.50.720:FF:000121">
    <property type="entry name" value="Prostaglandin reductase 2"/>
    <property type="match status" value="1"/>
</dbReference>
<evidence type="ECO:0000256" key="1">
    <source>
        <dbReference type="ARBA" id="ARBA00023002"/>
    </source>
</evidence>
<dbReference type="Proteomes" id="UP000613580">
    <property type="component" value="Unassembled WGS sequence"/>
</dbReference>
<dbReference type="GO" id="GO:0016628">
    <property type="term" value="F:oxidoreductase activity, acting on the CH-CH group of donors, NAD or NADP as acceptor"/>
    <property type="evidence" value="ECO:0007669"/>
    <property type="project" value="InterPro"/>
</dbReference>
<evidence type="ECO:0000313" key="3">
    <source>
        <dbReference type="EMBL" id="KAF7321160.1"/>
    </source>
</evidence>
<dbReference type="Pfam" id="PF00107">
    <property type="entry name" value="ADH_zinc_N"/>
    <property type="match status" value="1"/>
</dbReference>
<dbReference type="AlphaFoldDB" id="A0A8H6TSX2"/>
<keyword evidence="1" id="KW-0560">Oxidoreductase</keyword>
<evidence type="ECO:0000313" key="4">
    <source>
        <dbReference type="Proteomes" id="UP000613580"/>
    </source>
</evidence>
<dbReference type="InterPro" id="IPR036291">
    <property type="entry name" value="NAD(P)-bd_dom_sf"/>
</dbReference>
<comment type="caution">
    <text evidence="3">The sequence shown here is derived from an EMBL/GenBank/DDBJ whole genome shotgun (WGS) entry which is preliminary data.</text>
</comment>
<dbReference type="Pfam" id="PF16884">
    <property type="entry name" value="ADH_N_2"/>
    <property type="match status" value="1"/>
</dbReference>
<dbReference type="InterPro" id="IPR041694">
    <property type="entry name" value="ADH_N_2"/>
</dbReference>
<dbReference type="SUPFAM" id="SSF50129">
    <property type="entry name" value="GroES-like"/>
    <property type="match status" value="1"/>
</dbReference>
<feature type="domain" description="Enoyl reductase (ER)" evidence="2">
    <location>
        <begin position="22"/>
        <end position="340"/>
    </location>
</feature>
<accession>A0A8H6TSX2</accession>
<gene>
    <name evidence="3" type="ORF">HMN09_00204200</name>
</gene>
<dbReference type="SUPFAM" id="SSF51735">
    <property type="entry name" value="NAD(P)-binding Rossmann-fold domains"/>
    <property type="match status" value="1"/>
</dbReference>
<dbReference type="PANTHER" id="PTHR43205">
    <property type="entry name" value="PROSTAGLANDIN REDUCTASE"/>
    <property type="match status" value="1"/>
</dbReference>
<proteinExistence type="predicted"/>
<dbReference type="OrthoDB" id="809632at2759"/>
<name>A0A8H6TSX2_MYCCL</name>
<protein>
    <submittedName>
        <fullName evidence="3">PKS-ER domain-containing protein</fullName>
    </submittedName>
</protein>
<dbReference type="InterPro" id="IPR045010">
    <property type="entry name" value="MDR_fam"/>
</dbReference>
<reference evidence="3" key="1">
    <citation type="submission" date="2020-05" db="EMBL/GenBank/DDBJ databases">
        <title>Mycena genomes resolve the evolution of fungal bioluminescence.</title>
        <authorList>
            <person name="Tsai I.J."/>
        </authorList>
    </citation>
    <scope>NUCLEOTIDE SEQUENCE</scope>
    <source>
        <strain evidence="3">110903Hualien_Pintung</strain>
    </source>
</reference>
<dbReference type="Gene3D" id="3.90.180.10">
    <property type="entry name" value="Medium-chain alcohol dehydrogenases, catalytic domain"/>
    <property type="match status" value="1"/>
</dbReference>